<feature type="binding site" evidence="7">
    <location>
        <begin position="181"/>
        <end position="182"/>
    </location>
    <ligand>
        <name>ATP</name>
        <dbReference type="ChEBI" id="CHEBI:30616"/>
    </ligand>
</feature>
<feature type="compositionally biased region" description="Polar residues" evidence="9">
    <location>
        <begin position="463"/>
        <end position="480"/>
    </location>
</feature>
<keyword evidence="1" id="KW-0723">Serine/threonine-protein kinase</keyword>
<dbReference type="GO" id="GO:0005524">
    <property type="term" value="F:ATP binding"/>
    <property type="evidence" value="ECO:0007669"/>
    <property type="project" value="UniProtKB-KW"/>
</dbReference>
<feature type="binding site" evidence="7">
    <location>
        <position position="195"/>
    </location>
    <ligand>
        <name>ATP</name>
        <dbReference type="ChEBI" id="CHEBI:30616"/>
    </ligand>
</feature>
<dbReference type="PROSITE" id="PS00108">
    <property type="entry name" value="PROTEIN_KINASE_ST"/>
    <property type="match status" value="1"/>
</dbReference>
<dbReference type="AlphaFoldDB" id="A0A250XD48"/>
<feature type="binding site" evidence="7">
    <location>
        <position position="63"/>
    </location>
    <ligand>
        <name>ATP</name>
        <dbReference type="ChEBI" id="CHEBI:30616"/>
    </ligand>
</feature>
<dbReference type="PROSITE" id="PS50011">
    <property type="entry name" value="PROTEIN_KINASE_DOM"/>
    <property type="match status" value="1"/>
</dbReference>
<dbReference type="InterPro" id="IPR008271">
    <property type="entry name" value="Ser/Thr_kinase_AS"/>
</dbReference>
<evidence type="ECO:0000256" key="6">
    <source>
        <dbReference type="PIRSR" id="PIRSR630616-1"/>
    </source>
</evidence>
<gene>
    <name evidence="11" type="ORF">CEUSTIGMA_g8115.t1</name>
</gene>
<evidence type="ECO:0000313" key="12">
    <source>
        <dbReference type="Proteomes" id="UP000232323"/>
    </source>
</evidence>
<evidence type="ECO:0000313" key="11">
    <source>
        <dbReference type="EMBL" id="GAX80680.1"/>
    </source>
</evidence>
<name>A0A250XD48_9CHLO</name>
<evidence type="ECO:0000256" key="1">
    <source>
        <dbReference type="ARBA" id="ARBA00022527"/>
    </source>
</evidence>
<dbReference type="InterPro" id="IPR030616">
    <property type="entry name" value="Aur-like"/>
</dbReference>
<dbReference type="FunFam" id="1.10.510.10:FF:000813">
    <property type="entry name" value="Aurora-like kinase"/>
    <property type="match status" value="1"/>
</dbReference>
<dbReference type="Gene3D" id="1.10.510.10">
    <property type="entry name" value="Transferase(Phosphotransferase) domain 1"/>
    <property type="match status" value="1"/>
</dbReference>
<dbReference type="Pfam" id="PF00069">
    <property type="entry name" value="Pkinase"/>
    <property type="match status" value="1"/>
</dbReference>
<dbReference type="SUPFAM" id="SSF56112">
    <property type="entry name" value="Protein kinase-like (PK-like)"/>
    <property type="match status" value="1"/>
</dbReference>
<feature type="region of interest" description="Disordered" evidence="9">
    <location>
        <begin position="737"/>
        <end position="792"/>
    </location>
</feature>
<keyword evidence="2" id="KW-0808">Transferase</keyword>
<dbReference type="InterPro" id="IPR000719">
    <property type="entry name" value="Prot_kinase_dom"/>
</dbReference>
<sequence>MTEPDMIHAITASTGIVVGHPIFITDGEQRTICVSSTLPPAMQRSSTWKLEDFDLHKELYRGKSSLLYMATEKKSGMQIALKLYRKKKLSTLNRYQVEREIRIHINMEHENIIRLYAAFEDEKNVYMVQEFAGGGDLFEDLKRNGGQVKERQAVKGVIQPFLSSLVYMHSKTIIHRDIKPENILLSSSKVIKVADFGLSIDCSLERPVTRAGTLDYMVRWIVDDVVAPEVLICPDKRRPEENKDKELLAYTPQVDAWAVGILAYEILVGYPPFEQESRAQTYEMIMYKEPKFPVNMSQEAKSFISMALIKVSSCQEANSFMSTALIKVRSCQEANSFISTALIKVRSCHEANSFISMALIKNATNRSTIADLARHPWILSHSSSASASTTVAVPPQVSRVHSQHYSAQQASSAASATSSATPAPAAGGSPALATASAAPSSSTTAGSTISAASSTVKKRSSRHNAATVSSSGVNSPSTPTFPAEPLSPKSPMPPSSSMSRHNPSGETSVPSHAHTPSSPHAPTISGTLQHAPSSTLMRGESGRLPSYDTAASTGPFNTSSTHTGHTYSSPRATQPTPLTITSPTTKSPRNLASSSPTASSLLTQELPLPSQVSYSTTSTSPLPSRLKSSSGVSQYTMTPLQVSANNNPVLPASTSSPGSLYVPSLVPRSANSSLCRNAPSPILVVGAAAAGGTVSNTGTAKSSMSGAATEDEDLDASYTEDELRGFNQKFLLQQPSQAAMPVGAASSSNYSASGGAHHGQHRSQQLPVTTRLAQGGPASPPSSTPQKSPLAGVLSDDSLMVDRSGSITALHRPISFSRVSGNALALGIAAPASPSAALMQRLRVADFDDSGRGVHQVSSPSGKSSTALAGATGSKYSKIFSKMWGGVTNGSSVGALVLREDSVSSPAARVESMSRPLGMNSVEFKSGSHARSGRAARHVELKVSEVAAGGFVGRLNSEGVLTRPVFTSAEVPGGSSSSSSGALGAVSFGILTAGERTTGGGNSSAAHLSILSGNGAGSSSTAGGEHVFGGVGVSGRSFTSSYKQPGASRIAQGAMVSKIEAYVTQRQQQRKQQQQQYADSSI</sequence>
<evidence type="ECO:0000256" key="7">
    <source>
        <dbReference type="PIRSR" id="PIRSR630616-2"/>
    </source>
</evidence>
<dbReference type="PANTHER" id="PTHR24350">
    <property type="entry name" value="SERINE/THREONINE-PROTEIN KINASE IAL-RELATED"/>
    <property type="match status" value="1"/>
</dbReference>
<feature type="binding site" evidence="7">
    <location>
        <begin position="130"/>
        <end position="132"/>
    </location>
    <ligand>
        <name>ATP</name>
        <dbReference type="ChEBI" id="CHEBI:30616"/>
    </ligand>
</feature>
<keyword evidence="12" id="KW-1185">Reference proteome</keyword>
<evidence type="ECO:0000256" key="3">
    <source>
        <dbReference type="ARBA" id="ARBA00022741"/>
    </source>
</evidence>
<feature type="compositionally biased region" description="Polar residues" evidence="9">
    <location>
        <begin position="505"/>
        <end position="536"/>
    </location>
</feature>
<evidence type="ECO:0000256" key="4">
    <source>
        <dbReference type="ARBA" id="ARBA00022777"/>
    </source>
</evidence>
<dbReference type="EMBL" id="BEGY01000055">
    <property type="protein sequence ID" value="GAX80680.1"/>
    <property type="molecule type" value="Genomic_DNA"/>
</dbReference>
<evidence type="ECO:0000259" key="10">
    <source>
        <dbReference type="PROSITE" id="PS50011"/>
    </source>
</evidence>
<comment type="caution">
    <text evidence="11">The sequence shown here is derived from an EMBL/GenBank/DDBJ whole genome shotgun (WGS) entry which is preliminary data.</text>
</comment>
<evidence type="ECO:0000256" key="8">
    <source>
        <dbReference type="PIRSR" id="PIRSR630616-3"/>
    </source>
</evidence>
<feature type="compositionally biased region" description="Polar residues" evidence="9">
    <location>
        <begin position="762"/>
        <end position="772"/>
    </location>
</feature>
<dbReference type="InterPro" id="IPR011009">
    <property type="entry name" value="Kinase-like_dom_sf"/>
</dbReference>
<dbReference type="SMART" id="SM00220">
    <property type="entry name" value="S_TKc"/>
    <property type="match status" value="1"/>
</dbReference>
<reference evidence="11 12" key="1">
    <citation type="submission" date="2017-08" db="EMBL/GenBank/DDBJ databases">
        <title>Acidophilic green algal genome provides insights into adaptation to an acidic environment.</title>
        <authorList>
            <person name="Hirooka S."/>
            <person name="Hirose Y."/>
            <person name="Kanesaki Y."/>
            <person name="Higuchi S."/>
            <person name="Fujiwara T."/>
            <person name="Onuma R."/>
            <person name="Era A."/>
            <person name="Ohbayashi R."/>
            <person name="Uzuka A."/>
            <person name="Nozaki H."/>
            <person name="Yoshikawa H."/>
            <person name="Miyagishima S.Y."/>
        </authorList>
    </citation>
    <scope>NUCLEOTIDE SEQUENCE [LARGE SCALE GENOMIC DNA]</scope>
    <source>
        <strain evidence="11 12">NIES-2499</strain>
    </source>
</reference>
<feature type="domain" description="Protein kinase" evidence="10">
    <location>
        <begin position="53"/>
        <end position="378"/>
    </location>
</feature>
<dbReference type="GO" id="GO:0004674">
    <property type="term" value="F:protein serine/threonine kinase activity"/>
    <property type="evidence" value="ECO:0007669"/>
    <property type="project" value="UniProtKB-KW"/>
</dbReference>
<keyword evidence="3 7" id="KW-0547">Nucleotide-binding</keyword>
<evidence type="ECO:0000256" key="9">
    <source>
        <dbReference type="SAM" id="MobiDB-lite"/>
    </source>
</evidence>
<feature type="compositionally biased region" description="Low complexity" evidence="9">
    <location>
        <begin position="743"/>
        <end position="755"/>
    </location>
</feature>
<dbReference type="Proteomes" id="UP000232323">
    <property type="component" value="Unassembled WGS sequence"/>
</dbReference>
<feature type="cross-link" description="Glycyl lysine isopeptide (Lys-Gly) (interchain with G-Cter in SUMO2)" evidence="8">
    <location>
        <position position="179"/>
    </location>
</feature>
<organism evidence="11 12">
    <name type="scientific">Chlamydomonas eustigma</name>
    <dbReference type="NCBI Taxonomy" id="1157962"/>
    <lineage>
        <taxon>Eukaryota</taxon>
        <taxon>Viridiplantae</taxon>
        <taxon>Chlorophyta</taxon>
        <taxon>core chlorophytes</taxon>
        <taxon>Chlorophyceae</taxon>
        <taxon>CS clade</taxon>
        <taxon>Chlamydomonadales</taxon>
        <taxon>Chlamydomonadaceae</taxon>
        <taxon>Chlamydomonas</taxon>
    </lineage>
</organism>
<dbReference type="STRING" id="1157962.A0A250XD48"/>
<evidence type="ECO:0000256" key="5">
    <source>
        <dbReference type="ARBA" id="ARBA00022840"/>
    </source>
</evidence>
<feature type="active site" description="Proton acceptor" evidence="6">
    <location>
        <position position="177"/>
    </location>
</feature>
<feature type="compositionally biased region" description="Polar residues" evidence="9">
    <location>
        <begin position="570"/>
        <end position="590"/>
    </location>
</feature>
<dbReference type="OrthoDB" id="377346at2759"/>
<accession>A0A250XD48</accession>
<keyword evidence="5 7" id="KW-0067">ATP-binding</keyword>
<protein>
    <recommendedName>
        <fullName evidence="10">Protein kinase domain-containing protein</fullName>
    </recommendedName>
</protein>
<keyword evidence="4" id="KW-0418">Kinase</keyword>
<proteinExistence type="predicted"/>
<dbReference type="Gene3D" id="3.30.200.20">
    <property type="entry name" value="Phosphorylase Kinase, domain 1"/>
    <property type="match status" value="1"/>
</dbReference>
<feature type="region of interest" description="Disordered" evidence="9">
    <location>
        <begin position="390"/>
        <end position="631"/>
    </location>
</feature>
<feature type="binding site" evidence="7">
    <location>
        <position position="82"/>
    </location>
    <ligand>
        <name>ATP</name>
        <dbReference type="ChEBI" id="CHEBI:30616"/>
    </ligand>
</feature>
<dbReference type="FunFam" id="3.30.200.20:FF:000042">
    <property type="entry name" value="Aurora kinase A"/>
    <property type="match status" value="1"/>
</dbReference>
<feature type="compositionally biased region" description="Low complexity" evidence="9">
    <location>
        <begin position="406"/>
        <end position="455"/>
    </location>
</feature>
<feature type="compositionally biased region" description="Low complexity" evidence="9">
    <location>
        <begin position="495"/>
        <end position="504"/>
    </location>
</feature>
<feature type="compositionally biased region" description="Low complexity" evidence="9">
    <location>
        <begin position="558"/>
        <end position="569"/>
    </location>
</feature>
<evidence type="ECO:0000256" key="2">
    <source>
        <dbReference type="ARBA" id="ARBA00022679"/>
    </source>
</evidence>
<feature type="compositionally biased region" description="Low complexity" evidence="9">
    <location>
        <begin position="613"/>
        <end position="630"/>
    </location>
</feature>
<feature type="compositionally biased region" description="Low complexity" evidence="9">
    <location>
        <begin position="591"/>
        <end position="603"/>
    </location>
</feature>